<comment type="function">
    <text evidence="3">Co-chaperone involved in the maturation of iron-sulfur cluster-containing proteins. Seems to help targeting proteins to be folded toward HscA.</text>
</comment>
<dbReference type="SMART" id="SM00271">
    <property type="entry name" value="DnaJ"/>
    <property type="match status" value="1"/>
</dbReference>
<dbReference type="GO" id="GO:0001671">
    <property type="term" value="F:ATPase activator activity"/>
    <property type="evidence" value="ECO:0007669"/>
    <property type="project" value="InterPro"/>
</dbReference>
<keyword evidence="6" id="KW-1185">Reference proteome</keyword>
<dbReference type="SUPFAM" id="SSF47144">
    <property type="entry name" value="HSC20 (HSCB), C-terminal oligomerisation domain"/>
    <property type="match status" value="1"/>
</dbReference>
<dbReference type="SUPFAM" id="SSF46565">
    <property type="entry name" value="Chaperone J-domain"/>
    <property type="match status" value="1"/>
</dbReference>
<comment type="similarity">
    <text evidence="1">Belongs to the HscB family.</text>
</comment>
<evidence type="ECO:0000256" key="3">
    <source>
        <dbReference type="ARBA" id="ARBA00025596"/>
    </source>
</evidence>
<dbReference type="AlphaFoldDB" id="A0A1G9N0P2"/>
<dbReference type="EMBL" id="FNHH01000002">
    <property type="protein sequence ID" value="SDL79924.1"/>
    <property type="molecule type" value="Genomic_DNA"/>
</dbReference>
<dbReference type="PANTHER" id="PTHR14021">
    <property type="entry name" value="IRON-SULFUR CLUSTER CO-CHAPERONE PROTEIN HSCB"/>
    <property type="match status" value="1"/>
</dbReference>
<evidence type="ECO:0000313" key="6">
    <source>
        <dbReference type="Proteomes" id="UP000199226"/>
    </source>
</evidence>
<dbReference type="NCBIfam" id="TIGR00714">
    <property type="entry name" value="hscB"/>
    <property type="match status" value="1"/>
</dbReference>
<dbReference type="InterPro" id="IPR036386">
    <property type="entry name" value="HscB_C_sf"/>
</dbReference>
<dbReference type="Proteomes" id="UP000199226">
    <property type="component" value="Unassembled WGS sequence"/>
</dbReference>
<dbReference type="STRING" id="990371.SAMN05421813_102184"/>
<evidence type="ECO:0000256" key="2">
    <source>
        <dbReference type="ARBA" id="ARBA00023186"/>
    </source>
</evidence>
<dbReference type="Pfam" id="PF07743">
    <property type="entry name" value="HSCB_C"/>
    <property type="match status" value="1"/>
</dbReference>
<reference evidence="6" key="1">
    <citation type="submission" date="2016-10" db="EMBL/GenBank/DDBJ databases">
        <authorList>
            <person name="Varghese N."/>
            <person name="Submissions S."/>
        </authorList>
    </citation>
    <scope>NUCLEOTIDE SEQUENCE [LARGE SCALE GENOMIC DNA]</scope>
    <source>
        <strain evidence="6">DSM 24536</strain>
    </source>
</reference>
<dbReference type="PANTHER" id="PTHR14021:SF15">
    <property type="entry name" value="IRON-SULFUR CLUSTER CO-CHAPERONE PROTEIN HSCB"/>
    <property type="match status" value="1"/>
</dbReference>
<dbReference type="InterPro" id="IPR009073">
    <property type="entry name" value="HscB_oligo_C"/>
</dbReference>
<dbReference type="GO" id="GO:0044571">
    <property type="term" value="P:[2Fe-2S] cluster assembly"/>
    <property type="evidence" value="ECO:0007669"/>
    <property type="project" value="InterPro"/>
</dbReference>
<name>A0A1G9N0P2_9SPHI</name>
<keyword evidence="2" id="KW-0143">Chaperone</keyword>
<evidence type="ECO:0000256" key="1">
    <source>
        <dbReference type="ARBA" id="ARBA00010476"/>
    </source>
</evidence>
<sequence>MTEKNYFELYELPLTFKVDELKLKKKFYELSKRYHPDFYVNESEEKQAEILELSTLNNKAYQVLSDPLKRIEYVLSLHDMLAEGDKYVLPQDFLMDMMDVNEALMEMEFDHDELKLAQLSTQIDGMELSLFDELKRNTDEFDQKEGADSESILLKIKDIWYRQKYLMRIRESLNKFRA</sequence>
<dbReference type="CDD" id="cd06257">
    <property type="entry name" value="DnaJ"/>
    <property type="match status" value="1"/>
</dbReference>
<protein>
    <submittedName>
        <fullName evidence="5">Molecular chaperone HscB</fullName>
    </submittedName>
</protein>
<dbReference type="OrthoDB" id="287587at2"/>
<proteinExistence type="inferred from homology"/>
<evidence type="ECO:0000313" key="5">
    <source>
        <dbReference type="EMBL" id="SDL79924.1"/>
    </source>
</evidence>
<dbReference type="Gene3D" id="1.20.1280.20">
    <property type="entry name" value="HscB, C-terminal domain"/>
    <property type="match status" value="1"/>
</dbReference>
<dbReference type="InterPro" id="IPR001623">
    <property type="entry name" value="DnaJ_domain"/>
</dbReference>
<dbReference type="Pfam" id="PF00226">
    <property type="entry name" value="DnaJ"/>
    <property type="match status" value="1"/>
</dbReference>
<gene>
    <name evidence="5" type="ORF">SAMN05421813_102184</name>
</gene>
<dbReference type="RefSeq" id="WP_090699061.1">
    <property type="nucleotide sequence ID" value="NZ_FNHH01000002.1"/>
</dbReference>
<dbReference type="PROSITE" id="PS50076">
    <property type="entry name" value="DNAJ_2"/>
    <property type="match status" value="1"/>
</dbReference>
<dbReference type="Gene3D" id="1.10.287.110">
    <property type="entry name" value="DnaJ domain"/>
    <property type="match status" value="1"/>
</dbReference>
<dbReference type="InterPro" id="IPR004640">
    <property type="entry name" value="HscB"/>
</dbReference>
<accession>A0A1G9N0P2</accession>
<evidence type="ECO:0000259" key="4">
    <source>
        <dbReference type="PROSITE" id="PS50076"/>
    </source>
</evidence>
<dbReference type="GO" id="GO:0051259">
    <property type="term" value="P:protein complex oligomerization"/>
    <property type="evidence" value="ECO:0007669"/>
    <property type="project" value="InterPro"/>
</dbReference>
<dbReference type="GO" id="GO:0051087">
    <property type="term" value="F:protein-folding chaperone binding"/>
    <property type="evidence" value="ECO:0007669"/>
    <property type="project" value="InterPro"/>
</dbReference>
<feature type="domain" description="J" evidence="4">
    <location>
        <begin position="5"/>
        <end position="82"/>
    </location>
</feature>
<organism evidence="5 6">
    <name type="scientific">Daejeonella rubra</name>
    <dbReference type="NCBI Taxonomy" id="990371"/>
    <lineage>
        <taxon>Bacteria</taxon>
        <taxon>Pseudomonadati</taxon>
        <taxon>Bacteroidota</taxon>
        <taxon>Sphingobacteriia</taxon>
        <taxon>Sphingobacteriales</taxon>
        <taxon>Sphingobacteriaceae</taxon>
        <taxon>Daejeonella</taxon>
    </lineage>
</organism>
<dbReference type="InterPro" id="IPR036869">
    <property type="entry name" value="J_dom_sf"/>
</dbReference>